<organism evidence="2 3">
    <name type="scientific">Actinomadura rubrisoli</name>
    <dbReference type="NCBI Taxonomy" id="2530368"/>
    <lineage>
        <taxon>Bacteria</taxon>
        <taxon>Bacillati</taxon>
        <taxon>Actinomycetota</taxon>
        <taxon>Actinomycetes</taxon>
        <taxon>Streptosporangiales</taxon>
        <taxon>Thermomonosporaceae</taxon>
        <taxon>Actinomadura</taxon>
    </lineage>
</organism>
<feature type="region of interest" description="Disordered" evidence="1">
    <location>
        <begin position="30"/>
        <end position="50"/>
    </location>
</feature>
<feature type="compositionally biased region" description="Basic and acidic residues" evidence="1">
    <location>
        <begin position="36"/>
        <end position="48"/>
    </location>
</feature>
<dbReference type="EMBL" id="SMKU01000535">
    <property type="protein sequence ID" value="TDD62264.1"/>
    <property type="molecule type" value="Genomic_DNA"/>
</dbReference>
<reference evidence="2 3" key="1">
    <citation type="submission" date="2019-03" db="EMBL/GenBank/DDBJ databases">
        <title>Draft genome sequences of novel Actinobacteria.</title>
        <authorList>
            <person name="Sahin N."/>
            <person name="Ay H."/>
            <person name="Saygin H."/>
        </authorList>
    </citation>
    <scope>NUCLEOTIDE SEQUENCE [LARGE SCALE GENOMIC DNA]</scope>
    <source>
        <strain evidence="2 3">H3C3</strain>
    </source>
</reference>
<comment type="caution">
    <text evidence="2">The sequence shown here is derived from an EMBL/GenBank/DDBJ whole genome shotgun (WGS) entry which is preliminary data.</text>
</comment>
<accession>A0A4R4ZVM5</accession>
<proteinExistence type="predicted"/>
<name>A0A4R4ZVM5_9ACTN</name>
<gene>
    <name evidence="2" type="ORF">E1298_44775</name>
</gene>
<keyword evidence="3" id="KW-1185">Reference proteome</keyword>
<dbReference type="Proteomes" id="UP000294513">
    <property type="component" value="Unassembled WGS sequence"/>
</dbReference>
<feature type="region of interest" description="Disordered" evidence="1">
    <location>
        <begin position="1"/>
        <end position="20"/>
    </location>
</feature>
<evidence type="ECO:0000256" key="1">
    <source>
        <dbReference type="SAM" id="MobiDB-lite"/>
    </source>
</evidence>
<evidence type="ECO:0000313" key="2">
    <source>
        <dbReference type="EMBL" id="TDD62264.1"/>
    </source>
</evidence>
<sequence>MSRLNRPKAPATLTEIGQDSRRLAHQILDGLPPSKTLDHLRSGPDGHRHPARAGLVKLERWAASLLTTRTAPAIWHPPATEKA</sequence>
<dbReference type="AlphaFoldDB" id="A0A4R4ZVM5"/>
<dbReference type="RefSeq" id="WP_131903458.1">
    <property type="nucleotide sequence ID" value="NZ_SMKU01000535.1"/>
</dbReference>
<evidence type="ECO:0000313" key="3">
    <source>
        <dbReference type="Proteomes" id="UP000294513"/>
    </source>
</evidence>
<dbReference type="OrthoDB" id="3405537at2"/>
<protein>
    <submittedName>
        <fullName evidence="2">Uncharacterized protein</fullName>
    </submittedName>
</protein>